<dbReference type="SUPFAM" id="SSF161084">
    <property type="entry name" value="MAPEG domain-like"/>
    <property type="match status" value="1"/>
</dbReference>
<reference evidence="6 7" key="1">
    <citation type="submission" date="2020-08" db="EMBL/GenBank/DDBJ databases">
        <title>Genomic Encyclopedia of Type Strains, Phase IV (KMG-IV): sequencing the most valuable type-strain genomes for metagenomic binning, comparative biology and taxonomic classification.</title>
        <authorList>
            <person name="Goeker M."/>
        </authorList>
    </citation>
    <scope>NUCLEOTIDE SEQUENCE [LARGE SCALE GENOMIC DNA]</scope>
    <source>
        <strain evidence="6 7">DSM 25897</strain>
    </source>
</reference>
<proteinExistence type="predicted"/>
<dbReference type="InterPro" id="IPR023352">
    <property type="entry name" value="MAPEG-like_dom_sf"/>
</dbReference>
<gene>
    <name evidence="6" type="ORF">HNQ58_001573</name>
</gene>
<dbReference type="PANTHER" id="PTHR35814">
    <property type="match status" value="1"/>
</dbReference>
<dbReference type="RefSeq" id="WP_183948348.1">
    <property type="nucleotide sequence ID" value="NZ_JACHHX010000009.1"/>
</dbReference>
<sequence length="128" mass="13751">MPVITGLYAALAALLVVFLGYRVAVVRLARQIALGAGGDRMLEQRMRVHGNAVEYLPLALLQLALLELTGHAGWIVHLCGAALIVSRLLHAWGLSRHYGKSVGRLLGIVGTWGVMMAMAVLLLVRFAA</sequence>
<comment type="subcellular location">
    <subcellularLocation>
        <location evidence="1">Membrane</location>
    </subcellularLocation>
</comment>
<evidence type="ECO:0000313" key="6">
    <source>
        <dbReference type="EMBL" id="MBB5015669.1"/>
    </source>
</evidence>
<dbReference type="Pfam" id="PF01124">
    <property type="entry name" value="MAPEG"/>
    <property type="match status" value="1"/>
</dbReference>
<dbReference type="GO" id="GO:0016020">
    <property type="term" value="C:membrane"/>
    <property type="evidence" value="ECO:0007669"/>
    <property type="project" value="UniProtKB-SubCell"/>
</dbReference>
<evidence type="ECO:0000256" key="4">
    <source>
        <dbReference type="ARBA" id="ARBA00023136"/>
    </source>
</evidence>
<dbReference type="AlphaFoldDB" id="A0A7W7Y048"/>
<dbReference type="PANTHER" id="PTHR35814:SF1">
    <property type="entry name" value="GLUTATHIONE S-TRANSFERASE-RELATED"/>
    <property type="match status" value="1"/>
</dbReference>
<evidence type="ECO:0000256" key="2">
    <source>
        <dbReference type="ARBA" id="ARBA00022692"/>
    </source>
</evidence>
<keyword evidence="7" id="KW-1185">Reference proteome</keyword>
<evidence type="ECO:0000256" key="3">
    <source>
        <dbReference type="ARBA" id="ARBA00022989"/>
    </source>
</evidence>
<keyword evidence="4 5" id="KW-0472">Membrane</keyword>
<evidence type="ECO:0000256" key="5">
    <source>
        <dbReference type="SAM" id="Phobius"/>
    </source>
</evidence>
<name>A0A7W7Y048_9GAMM</name>
<accession>A0A7W7Y048</accession>
<feature type="transmembrane region" description="Helical" evidence="5">
    <location>
        <begin position="105"/>
        <end position="127"/>
    </location>
</feature>
<dbReference type="EMBL" id="JACHHX010000009">
    <property type="protein sequence ID" value="MBB5015669.1"/>
    <property type="molecule type" value="Genomic_DNA"/>
</dbReference>
<keyword evidence="2 5" id="KW-0812">Transmembrane</keyword>
<protein>
    <recommendedName>
        <fullName evidence="8">MAPEG family protein</fullName>
    </recommendedName>
</protein>
<comment type="caution">
    <text evidence="6">The sequence shown here is derived from an EMBL/GenBank/DDBJ whole genome shotgun (WGS) entry which is preliminary data.</text>
</comment>
<dbReference type="InterPro" id="IPR001129">
    <property type="entry name" value="Membr-assoc_MAPEG"/>
</dbReference>
<dbReference type="Gene3D" id="1.20.120.550">
    <property type="entry name" value="Membrane associated eicosanoid/glutathione metabolism-like domain"/>
    <property type="match status" value="1"/>
</dbReference>
<dbReference type="Proteomes" id="UP000519004">
    <property type="component" value="Unassembled WGS sequence"/>
</dbReference>
<evidence type="ECO:0000313" key="7">
    <source>
        <dbReference type="Proteomes" id="UP000519004"/>
    </source>
</evidence>
<feature type="transmembrane region" description="Helical" evidence="5">
    <location>
        <begin position="48"/>
        <end position="66"/>
    </location>
</feature>
<evidence type="ECO:0008006" key="8">
    <source>
        <dbReference type="Google" id="ProtNLM"/>
    </source>
</evidence>
<evidence type="ECO:0000256" key="1">
    <source>
        <dbReference type="ARBA" id="ARBA00004370"/>
    </source>
</evidence>
<feature type="transmembrane region" description="Helical" evidence="5">
    <location>
        <begin position="72"/>
        <end position="93"/>
    </location>
</feature>
<organism evidence="6 7">
    <name type="scientific">Rehaibacterium terrae</name>
    <dbReference type="NCBI Taxonomy" id="1341696"/>
    <lineage>
        <taxon>Bacteria</taxon>
        <taxon>Pseudomonadati</taxon>
        <taxon>Pseudomonadota</taxon>
        <taxon>Gammaproteobacteria</taxon>
        <taxon>Lysobacterales</taxon>
        <taxon>Lysobacteraceae</taxon>
        <taxon>Rehaibacterium</taxon>
    </lineage>
</organism>
<keyword evidence="3 5" id="KW-1133">Transmembrane helix</keyword>
<feature type="transmembrane region" description="Helical" evidence="5">
    <location>
        <begin position="6"/>
        <end position="28"/>
    </location>
</feature>